<evidence type="ECO:0000256" key="1">
    <source>
        <dbReference type="ARBA" id="ARBA00022490"/>
    </source>
</evidence>
<protein>
    <submittedName>
        <fullName evidence="8">Unannotated protein</fullName>
    </submittedName>
</protein>
<dbReference type="SUPFAM" id="SSF82708">
    <property type="entry name" value="R3H domain"/>
    <property type="match status" value="1"/>
</dbReference>
<dbReference type="SMART" id="SM00393">
    <property type="entry name" value="R3H"/>
    <property type="match status" value="1"/>
</dbReference>
<organism evidence="8">
    <name type="scientific">freshwater metagenome</name>
    <dbReference type="NCBI Taxonomy" id="449393"/>
    <lineage>
        <taxon>unclassified sequences</taxon>
        <taxon>metagenomes</taxon>
        <taxon>ecological metagenomes</taxon>
    </lineage>
</organism>
<dbReference type="EMBL" id="CAFBPC010000137">
    <property type="protein sequence ID" value="CAB5007154.1"/>
    <property type="molecule type" value="Genomic_DNA"/>
</dbReference>
<dbReference type="InterPro" id="IPR001374">
    <property type="entry name" value="R3H_dom"/>
</dbReference>
<dbReference type="CDD" id="cd02644">
    <property type="entry name" value="R3H_jag"/>
    <property type="match status" value="1"/>
</dbReference>
<dbReference type="InterPro" id="IPR034079">
    <property type="entry name" value="R3H_KhpB"/>
</dbReference>
<proteinExistence type="inferred from homology"/>
<dbReference type="SMART" id="SM01245">
    <property type="entry name" value="Jag_N"/>
    <property type="match status" value="1"/>
</dbReference>
<feature type="region of interest" description="Disordered" evidence="6">
    <location>
        <begin position="34"/>
        <end position="116"/>
    </location>
</feature>
<keyword evidence="4" id="KW-0143">Chaperone</keyword>
<keyword evidence="2" id="KW-0694">RNA-binding</keyword>
<feature type="compositionally biased region" description="Basic and acidic residues" evidence="6">
    <location>
        <begin position="252"/>
        <end position="267"/>
    </location>
</feature>
<name>A0A6J7PYQ9_9ZZZZ</name>
<feature type="compositionally biased region" description="Basic and acidic residues" evidence="6">
    <location>
        <begin position="63"/>
        <end position="115"/>
    </location>
</feature>
<evidence type="ECO:0000256" key="6">
    <source>
        <dbReference type="SAM" id="MobiDB-lite"/>
    </source>
</evidence>
<dbReference type="GO" id="GO:0071555">
    <property type="term" value="P:cell wall organization"/>
    <property type="evidence" value="ECO:0007669"/>
    <property type="project" value="UniProtKB-KW"/>
</dbReference>
<dbReference type="InterPro" id="IPR038247">
    <property type="entry name" value="Jag_N_dom_sf"/>
</dbReference>
<accession>A0A6J7PYQ9</accession>
<evidence type="ECO:0000256" key="5">
    <source>
        <dbReference type="ARBA" id="ARBA00023316"/>
    </source>
</evidence>
<reference evidence="8" key="1">
    <citation type="submission" date="2020-05" db="EMBL/GenBank/DDBJ databases">
        <authorList>
            <person name="Chiriac C."/>
            <person name="Salcher M."/>
            <person name="Ghai R."/>
            <person name="Kavagutti S V."/>
        </authorList>
    </citation>
    <scope>NUCLEOTIDE SEQUENCE</scope>
</reference>
<evidence type="ECO:0000256" key="2">
    <source>
        <dbReference type="ARBA" id="ARBA00022884"/>
    </source>
</evidence>
<feature type="region of interest" description="Disordered" evidence="6">
    <location>
        <begin position="248"/>
        <end position="267"/>
    </location>
</feature>
<sequence>MEWVETTGNTLEEAKEAALDQLGVAEDDAEFEIVDEPKAGLFGRTRGEARVRARVRPATPRGNQERRPRKEKGGEKSGERRESKPRGEGQERRPRPPREDRPPREPREPREKVEVDPAIVGEAAAEFLTGLVTAFGTTGSVSVSREEDEIEVRVDGTELGLMVGPGGATLLAIQDLTRVASQRRLGDQDTRLRIDIAGYRERRREALTRFALKVAAEVKETGSSRMLEPMTSADRKIVHDSLTEVEGITTRSEGEDPRRRVVVEPAE</sequence>
<dbReference type="HAMAP" id="MF_00867">
    <property type="entry name" value="KhpB"/>
    <property type="match status" value="1"/>
</dbReference>
<keyword evidence="5" id="KW-0961">Cell wall biogenesis/degradation</keyword>
<keyword evidence="3" id="KW-0133">Cell shape</keyword>
<dbReference type="InterPro" id="IPR015946">
    <property type="entry name" value="KH_dom-like_a/b"/>
</dbReference>
<dbReference type="InterPro" id="IPR032782">
    <property type="entry name" value="KhpB_N"/>
</dbReference>
<feature type="domain" description="R3H" evidence="7">
    <location>
        <begin position="201"/>
        <end position="267"/>
    </location>
</feature>
<dbReference type="PROSITE" id="PS51061">
    <property type="entry name" value="R3H"/>
    <property type="match status" value="1"/>
</dbReference>
<dbReference type="Gene3D" id="3.30.30.80">
    <property type="entry name" value="probable RNA-binding protein from clostridium symbiosum atcc 14940"/>
    <property type="match status" value="1"/>
</dbReference>
<keyword evidence="1" id="KW-0963">Cytoplasm</keyword>
<dbReference type="GO" id="GO:0008360">
    <property type="term" value="P:regulation of cell shape"/>
    <property type="evidence" value="ECO:0007669"/>
    <property type="project" value="UniProtKB-KW"/>
</dbReference>
<evidence type="ECO:0000313" key="8">
    <source>
        <dbReference type="EMBL" id="CAB5007154.1"/>
    </source>
</evidence>
<evidence type="ECO:0000256" key="4">
    <source>
        <dbReference type="ARBA" id="ARBA00023186"/>
    </source>
</evidence>
<dbReference type="InterPro" id="IPR039247">
    <property type="entry name" value="KhpB"/>
</dbReference>
<dbReference type="Pfam" id="PF14804">
    <property type="entry name" value="Jag_N"/>
    <property type="match status" value="1"/>
</dbReference>
<dbReference type="GO" id="GO:0003723">
    <property type="term" value="F:RNA binding"/>
    <property type="evidence" value="ECO:0007669"/>
    <property type="project" value="UniProtKB-KW"/>
</dbReference>
<dbReference type="NCBIfam" id="NF041568">
    <property type="entry name" value="Jag_EloR"/>
    <property type="match status" value="1"/>
</dbReference>
<evidence type="ECO:0000256" key="3">
    <source>
        <dbReference type="ARBA" id="ARBA00022960"/>
    </source>
</evidence>
<dbReference type="Pfam" id="PF01424">
    <property type="entry name" value="R3H"/>
    <property type="match status" value="1"/>
</dbReference>
<evidence type="ECO:0000259" key="7">
    <source>
        <dbReference type="PROSITE" id="PS51061"/>
    </source>
</evidence>
<dbReference type="InterPro" id="IPR036867">
    <property type="entry name" value="R3H_dom_sf"/>
</dbReference>
<dbReference type="PANTHER" id="PTHR35800">
    <property type="entry name" value="PROTEIN JAG"/>
    <property type="match status" value="1"/>
</dbReference>
<dbReference type="Gene3D" id="3.30.300.20">
    <property type="match status" value="1"/>
</dbReference>
<dbReference type="Gene3D" id="3.30.1370.50">
    <property type="entry name" value="R3H-like domain"/>
    <property type="match status" value="1"/>
</dbReference>
<dbReference type="AlphaFoldDB" id="A0A6J7PYQ9"/>
<gene>
    <name evidence="8" type="ORF">UFOPK4057_00680</name>
</gene>
<dbReference type="PROSITE" id="PS50084">
    <property type="entry name" value="KH_TYPE_1"/>
    <property type="match status" value="1"/>
</dbReference>
<dbReference type="PANTHER" id="PTHR35800:SF1">
    <property type="entry name" value="RNA-BINDING PROTEIN KHPB"/>
    <property type="match status" value="1"/>
</dbReference>